<dbReference type="OrthoDB" id="3598674at2759"/>
<sequence length="205" mass="23332">MGSYIKCPIQISNIGVVRITRNFCDLFENLIEGAPPGHSVRTIWADQVCINQNDVQERNSQVAMMKDVYTQARRTIIWLGKPDSDMLVVANLLEVITTTAYGRLPMTKGPFRQELPEDIEKFIAIKSDSNWPSDLEFMRSIANTLNKSWFSRAWIIQEVVLSQEPLLLFGNDTFNIAVLDNLVTVALNLREGETNNTANIHKKYK</sequence>
<comment type="caution">
    <text evidence="2">The sequence shown here is derived from an EMBL/GenBank/DDBJ whole genome shotgun (WGS) entry which is preliminary data.</text>
</comment>
<dbReference type="PANTHER" id="PTHR24148">
    <property type="entry name" value="ANKYRIN REPEAT DOMAIN-CONTAINING PROTEIN 39 HOMOLOG-RELATED"/>
    <property type="match status" value="1"/>
</dbReference>
<protein>
    <recommendedName>
        <fullName evidence="1">Heterokaryon incompatibility domain-containing protein</fullName>
    </recommendedName>
</protein>
<proteinExistence type="predicted"/>
<evidence type="ECO:0000313" key="3">
    <source>
        <dbReference type="Proteomes" id="UP000701801"/>
    </source>
</evidence>
<name>A0A9N9LAY5_9HELO</name>
<dbReference type="InterPro" id="IPR010730">
    <property type="entry name" value="HET"/>
</dbReference>
<accession>A0A9N9LAY5</accession>
<dbReference type="Pfam" id="PF06985">
    <property type="entry name" value="HET"/>
    <property type="match status" value="1"/>
</dbReference>
<evidence type="ECO:0000259" key="1">
    <source>
        <dbReference type="Pfam" id="PF06985"/>
    </source>
</evidence>
<dbReference type="InterPro" id="IPR052895">
    <property type="entry name" value="HetReg/Transcr_Mod"/>
</dbReference>
<evidence type="ECO:0000313" key="2">
    <source>
        <dbReference type="EMBL" id="CAG8971855.1"/>
    </source>
</evidence>
<feature type="domain" description="Heterokaryon incompatibility" evidence="1">
    <location>
        <begin position="15"/>
        <end position="158"/>
    </location>
</feature>
<keyword evidence="3" id="KW-1185">Reference proteome</keyword>
<dbReference type="AlphaFoldDB" id="A0A9N9LAY5"/>
<reference evidence="2" key="1">
    <citation type="submission" date="2021-07" db="EMBL/GenBank/DDBJ databases">
        <authorList>
            <person name="Durling M."/>
        </authorList>
    </citation>
    <scope>NUCLEOTIDE SEQUENCE</scope>
</reference>
<dbReference type="EMBL" id="CAJVRM010000028">
    <property type="protein sequence ID" value="CAG8971855.1"/>
    <property type="molecule type" value="Genomic_DNA"/>
</dbReference>
<dbReference type="Proteomes" id="UP000701801">
    <property type="component" value="Unassembled WGS sequence"/>
</dbReference>
<gene>
    <name evidence="2" type="ORF">HYALB_00001966</name>
</gene>
<dbReference type="PANTHER" id="PTHR24148:SF64">
    <property type="entry name" value="HETEROKARYON INCOMPATIBILITY DOMAIN-CONTAINING PROTEIN"/>
    <property type="match status" value="1"/>
</dbReference>
<organism evidence="2 3">
    <name type="scientific">Hymenoscyphus albidus</name>
    <dbReference type="NCBI Taxonomy" id="595503"/>
    <lineage>
        <taxon>Eukaryota</taxon>
        <taxon>Fungi</taxon>
        <taxon>Dikarya</taxon>
        <taxon>Ascomycota</taxon>
        <taxon>Pezizomycotina</taxon>
        <taxon>Leotiomycetes</taxon>
        <taxon>Helotiales</taxon>
        <taxon>Helotiaceae</taxon>
        <taxon>Hymenoscyphus</taxon>
    </lineage>
</organism>